<feature type="domain" description="Hemerythrin-like" evidence="2">
    <location>
        <begin position="5"/>
        <end position="117"/>
    </location>
</feature>
<feature type="compositionally biased region" description="Basic and acidic residues" evidence="1">
    <location>
        <begin position="60"/>
        <end position="76"/>
    </location>
</feature>
<gene>
    <name evidence="3" type="ORF">EV646_117129</name>
</gene>
<dbReference type="RefSeq" id="WP_132156806.1">
    <property type="nucleotide sequence ID" value="NZ_SLWR01000017.1"/>
</dbReference>
<name>A0A4R2IAZ9_9ACTN</name>
<evidence type="ECO:0000313" key="3">
    <source>
        <dbReference type="EMBL" id="TCO40588.1"/>
    </source>
</evidence>
<evidence type="ECO:0000259" key="2">
    <source>
        <dbReference type="Pfam" id="PF01814"/>
    </source>
</evidence>
<proteinExistence type="predicted"/>
<feature type="region of interest" description="Disordered" evidence="1">
    <location>
        <begin position="52"/>
        <end position="80"/>
    </location>
</feature>
<dbReference type="Gene3D" id="1.20.120.520">
    <property type="entry name" value="nmb1532 protein domain like"/>
    <property type="match status" value="1"/>
</dbReference>
<dbReference type="PANTHER" id="PTHR35585:SF1">
    <property type="entry name" value="HHE DOMAIN PROTEIN (AFU_ORTHOLOGUE AFUA_4G00730)"/>
    <property type="match status" value="1"/>
</dbReference>
<evidence type="ECO:0000313" key="4">
    <source>
        <dbReference type="Proteomes" id="UP000295573"/>
    </source>
</evidence>
<reference evidence="3 4" key="1">
    <citation type="journal article" date="2015" name="Stand. Genomic Sci.">
        <title>Genomic Encyclopedia of Bacterial and Archaeal Type Strains, Phase III: the genomes of soil and plant-associated and newly described type strains.</title>
        <authorList>
            <person name="Whitman W.B."/>
            <person name="Woyke T."/>
            <person name="Klenk H.P."/>
            <person name="Zhou Y."/>
            <person name="Lilburn T.G."/>
            <person name="Beck B.J."/>
            <person name="De Vos P."/>
            <person name="Vandamme P."/>
            <person name="Eisen J.A."/>
            <person name="Garrity G."/>
            <person name="Hugenholtz P."/>
            <person name="Kyrpides N.C."/>
        </authorList>
    </citation>
    <scope>NUCLEOTIDE SEQUENCE [LARGE SCALE GENOMIC DNA]</scope>
    <source>
        <strain evidence="3 4">VKM Ac-2541</strain>
    </source>
</reference>
<dbReference type="InterPro" id="IPR012312">
    <property type="entry name" value="Hemerythrin-like"/>
</dbReference>
<dbReference type="EMBL" id="SLWR01000017">
    <property type="protein sequence ID" value="TCO40588.1"/>
    <property type="molecule type" value="Genomic_DNA"/>
</dbReference>
<feature type="region of interest" description="Disordered" evidence="1">
    <location>
        <begin position="130"/>
        <end position="185"/>
    </location>
</feature>
<organism evidence="3 4">
    <name type="scientific">Kribbella antiqua</name>
    <dbReference type="NCBI Taxonomy" id="2512217"/>
    <lineage>
        <taxon>Bacteria</taxon>
        <taxon>Bacillati</taxon>
        <taxon>Actinomycetota</taxon>
        <taxon>Actinomycetes</taxon>
        <taxon>Propionibacteriales</taxon>
        <taxon>Kribbellaceae</taxon>
        <taxon>Kribbella</taxon>
    </lineage>
</organism>
<dbReference type="Proteomes" id="UP000295573">
    <property type="component" value="Unassembled WGS sequence"/>
</dbReference>
<comment type="caution">
    <text evidence="3">The sequence shown here is derived from an EMBL/GenBank/DDBJ whole genome shotgun (WGS) entry which is preliminary data.</text>
</comment>
<dbReference type="PANTHER" id="PTHR35585">
    <property type="entry name" value="HHE DOMAIN PROTEIN (AFU_ORTHOLOGUE AFUA_4G00730)"/>
    <property type="match status" value="1"/>
</dbReference>
<sequence length="185" mass="20456">MPADVVDLIMQDHREVERLFEELKENPDKRPNLLPVLTTLLTAHSRAEEAEVYPVAASEAGEKEEVSHSQQEHVEADQLLAKLAKTDPASADFDKALQNLVDAVTHHVEEEETKVLPGMRSNLSDQRRAELGEAFVASRKQHLGEQPGDMTREQLAQQAANADISGTSGLSKDELQKKLQSEAES</sequence>
<accession>A0A4R2IAZ9</accession>
<dbReference type="AlphaFoldDB" id="A0A4R2IAZ9"/>
<feature type="compositionally biased region" description="Basic and acidic residues" evidence="1">
    <location>
        <begin position="171"/>
        <end position="185"/>
    </location>
</feature>
<keyword evidence="4" id="KW-1185">Reference proteome</keyword>
<dbReference type="Pfam" id="PF01814">
    <property type="entry name" value="Hemerythrin"/>
    <property type="match status" value="1"/>
</dbReference>
<evidence type="ECO:0000256" key="1">
    <source>
        <dbReference type="SAM" id="MobiDB-lite"/>
    </source>
</evidence>
<protein>
    <submittedName>
        <fullName evidence="3">Hemerythrin HHE cation binding domain-containing protein</fullName>
    </submittedName>
</protein>
<feature type="compositionally biased region" description="Polar residues" evidence="1">
    <location>
        <begin position="154"/>
        <end position="170"/>
    </location>
</feature>
<dbReference type="OrthoDB" id="5183396at2"/>